<dbReference type="GeneID" id="57485256"/>
<dbReference type="AlphaFoldDB" id="A0A0C2WAI8"/>
<reference evidence="3" key="2">
    <citation type="submission" date="2023-08" db="EMBL/GenBank/DDBJ databases">
        <title>Isolation and Characterization of Rhodococcus erythropolis MGMM8.</title>
        <authorList>
            <person name="Diabankana R.G.C."/>
            <person name="Afordoanyi D.M."/>
            <person name="Validov S.Z."/>
        </authorList>
    </citation>
    <scope>NUCLEOTIDE SEQUENCE</scope>
    <source>
        <strain evidence="3">MGMM8</strain>
    </source>
</reference>
<dbReference type="InterPro" id="IPR016181">
    <property type="entry name" value="Acyl_CoA_acyltransferase"/>
</dbReference>
<protein>
    <submittedName>
        <fullName evidence="2 3">N-acetyltransferase</fullName>
        <ecNumber evidence="3">2.3.1.-</ecNumber>
    </submittedName>
</protein>
<dbReference type="CDD" id="cd04301">
    <property type="entry name" value="NAT_SF"/>
    <property type="match status" value="1"/>
</dbReference>
<name>A0A0C2WAI8_RHOER</name>
<dbReference type="OMA" id="TRCHIGD"/>
<dbReference type="Proteomes" id="UP000325576">
    <property type="component" value="Unassembled WGS sequence"/>
</dbReference>
<organism evidence="2 4">
    <name type="scientific">Rhodococcus erythropolis</name>
    <name type="common">Arthrobacter picolinophilus</name>
    <dbReference type="NCBI Taxonomy" id="1833"/>
    <lineage>
        <taxon>Bacteria</taxon>
        <taxon>Bacillati</taxon>
        <taxon>Actinomycetota</taxon>
        <taxon>Actinomycetes</taxon>
        <taxon>Mycobacteriales</taxon>
        <taxon>Nocardiaceae</taxon>
        <taxon>Rhodococcus</taxon>
        <taxon>Rhodococcus erythropolis group</taxon>
    </lineage>
</organism>
<dbReference type="Pfam" id="PF00583">
    <property type="entry name" value="Acetyltransf_1"/>
    <property type="match status" value="1"/>
</dbReference>
<feature type="domain" description="N-acetyltransferase" evidence="1">
    <location>
        <begin position="1"/>
        <end position="154"/>
    </location>
</feature>
<dbReference type="Gene3D" id="3.40.630.30">
    <property type="match status" value="1"/>
</dbReference>
<gene>
    <name evidence="2" type="ORF">BS297_14785</name>
    <name evidence="3" type="ORF">QIE55_23935</name>
</gene>
<evidence type="ECO:0000259" key="1">
    <source>
        <dbReference type="PROSITE" id="PS51186"/>
    </source>
</evidence>
<dbReference type="KEGG" id="reb:XU06_23430"/>
<dbReference type="EMBL" id="CP124545">
    <property type="protein sequence ID" value="WGV52688.2"/>
    <property type="molecule type" value="Genomic_DNA"/>
</dbReference>
<keyword evidence="3" id="KW-0012">Acyltransferase</keyword>
<dbReference type="RefSeq" id="WP_020908958.1">
    <property type="nucleotide sequence ID" value="NZ_BHXB01000001.1"/>
</dbReference>
<dbReference type="SUPFAM" id="SSF55729">
    <property type="entry name" value="Acyl-CoA N-acyltransferases (Nat)"/>
    <property type="match status" value="1"/>
</dbReference>
<accession>A0A0C2WAI8</accession>
<evidence type="ECO:0000313" key="4">
    <source>
        <dbReference type="Proteomes" id="UP000325576"/>
    </source>
</evidence>
<sequence>MYIRRETSSDRDAIYSLLGAAFADQAPPGETPYEIELTRQLFASDDYLPKLSLVAVAGGEIVGFVIGTRGWVGPVEAVGLGPLAVTPGNQRSGVGSALMHAVVGACDALDVPLIALLGSTEYYPRFGFVTSTDVGVESPEAEWGAHFQIRTLTTHRADQTGKFSYAAPFGIA</sequence>
<dbReference type="Proteomes" id="UP001230933">
    <property type="component" value="Chromosome"/>
</dbReference>
<keyword evidence="2" id="KW-0808">Transferase</keyword>
<reference evidence="2 4" key="1">
    <citation type="journal article" date="2017" name="Poromechanics V (2013)">
        <title>Genomic Characterization of the Arsenic-Tolerant Actinobacterium, &lt;i&gt;Rhodococcus erythropolis&lt;/i&gt; S43.</title>
        <authorList>
            <person name="Retamal-Morales G."/>
            <person name="Mehnert M."/>
            <person name="Schwabe R."/>
            <person name="Tischler D."/>
            <person name="Schloemann M."/>
            <person name="Levican G.J."/>
        </authorList>
    </citation>
    <scope>NUCLEOTIDE SEQUENCE [LARGE SCALE GENOMIC DNA]</scope>
    <source>
        <strain evidence="2 4">S43</strain>
    </source>
</reference>
<dbReference type="GO" id="GO:0016747">
    <property type="term" value="F:acyltransferase activity, transferring groups other than amino-acyl groups"/>
    <property type="evidence" value="ECO:0007669"/>
    <property type="project" value="InterPro"/>
</dbReference>
<dbReference type="PROSITE" id="PS51186">
    <property type="entry name" value="GNAT"/>
    <property type="match status" value="1"/>
</dbReference>
<evidence type="ECO:0000313" key="3">
    <source>
        <dbReference type="EMBL" id="WGV52688.2"/>
    </source>
</evidence>
<dbReference type="EC" id="2.3.1.-" evidence="3"/>
<dbReference type="EMBL" id="MRBO01000421">
    <property type="protein sequence ID" value="KAB2584574.1"/>
    <property type="molecule type" value="Genomic_DNA"/>
</dbReference>
<dbReference type="InterPro" id="IPR000182">
    <property type="entry name" value="GNAT_dom"/>
</dbReference>
<evidence type="ECO:0000313" key="2">
    <source>
        <dbReference type="EMBL" id="KAB2584574.1"/>
    </source>
</evidence>
<proteinExistence type="predicted"/>